<evidence type="ECO:0008006" key="5">
    <source>
        <dbReference type="Google" id="ProtNLM"/>
    </source>
</evidence>
<name>A0A6A5RR62_9PLEO</name>
<feature type="transmembrane region" description="Helical" evidence="2">
    <location>
        <begin position="89"/>
        <end position="114"/>
    </location>
</feature>
<evidence type="ECO:0000256" key="1">
    <source>
        <dbReference type="SAM" id="MobiDB-lite"/>
    </source>
</evidence>
<keyword evidence="2" id="KW-1133">Transmembrane helix</keyword>
<sequence length="127" mass="14206">MLRQLQLQLHSKRVLYLIDLHMLQQRQYRLPPNTELLWVQLMSNRPILRLDLQCAERSTTSTLSGTLETTSSSNDDTDKPENGLSQSNIIAIGVGLGVGIPALAISFISMCLACPCCPWAKRRRARG</sequence>
<dbReference type="Proteomes" id="UP000800082">
    <property type="component" value="Unassembled WGS sequence"/>
</dbReference>
<keyword evidence="2" id="KW-0812">Transmembrane</keyword>
<reference evidence="3" key="1">
    <citation type="journal article" date="2020" name="Stud. Mycol.">
        <title>101 Dothideomycetes genomes: a test case for predicting lifestyles and emergence of pathogens.</title>
        <authorList>
            <person name="Haridas S."/>
            <person name="Albert R."/>
            <person name="Binder M."/>
            <person name="Bloem J."/>
            <person name="Labutti K."/>
            <person name="Salamov A."/>
            <person name="Andreopoulos B."/>
            <person name="Baker S."/>
            <person name="Barry K."/>
            <person name="Bills G."/>
            <person name="Bluhm B."/>
            <person name="Cannon C."/>
            <person name="Castanera R."/>
            <person name="Culley D."/>
            <person name="Daum C."/>
            <person name="Ezra D."/>
            <person name="Gonzalez J."/>
            <person name="Henrissat B."/>
            <person name="Kuo A."/>
            <person name="Liang C."/>
            <person name="Lipzen A."/>
            <person name="Lutzoni F."/>
            <person name="Magnuson J."/>
            <person name="Mondo S."/>
            <person name="Nolan M."/>
            <person name="Ohm R."/>
            <person name="Pangilinan J."/>
            <person name="Park H.-J."/>
            <person name="Ramirez L."/>
            <person name="Alfaro M."/>
            <person name="Sun H."/>
            <person name="Tritt A."/>
            <person name="Yoshinaga Y."/>
            <person name="Zwiers L.-H."/>
            <person name="Turgeon B."/>
            <person name="Goodwin S."/>
            <person name="Spatafora J."/>
            <person name="Crous P."/>
            <person name="Grigoriev I."/>
        </authorList>
    </citation>
    <scope>NUCLEOTIDE SEQUENCE</scope>
    <source>
        <strain evidence="3">CBS 183.55</strain>
    </source>
</reference>
<evidence type="ECO:0000313" key="4">
    <source>
        <dbReference type="Proteomes" id="UP000800082"/>
    </source>
</evidence>
<organism evidence="3 4">
    <name type="scientific">Didymella exigua CBS 183.55</name>
    <dbReference type="NCBI Taxonomy" id="1150837"/>
    <lineage>
        <taxon>Eukaryota</taxon>
        <taxon>Fungi</taxon>
        <taxon>Dikarya</taxon>
        <taxon>Ascomycota</taxon>
        <taxon>Pezizomycotina</taxon>
        <taxon>Dothideomycetes</taxon>
        <taxon>Pleosporomycetidae</taxon>
        <taxon>Pleosporales</taxon>
        <taxon>Pleosporineae</taxon>
        <taxon>Didymellaceae</taxon>
        <taxon>Didymella</taxon>
    </lineage>
</organism>
<dbReference type="AlphaFoldDB" id="A0A6A5RR62"/>
<keyword evidence="2" id="KW-0472">Membrane</keyword>
<feature type="compositionally biased region" description="Low complexity" evidence="1">
    <location>
        <begin position="61"/>
        <end position="73"/>
    </location>
</feature>
<accession>A0A6A5RR62</accession>
<evidence type="ECO:0000256" key="2">
    <source>
        <dbReference type="SAM" id="Phobius"/>
    </source>
</evidence>
<dbReference type="GeneID" id="54347550"/>
<feature type="region of interest" description="Disordered" evidence="1">
    <location>
        <begin position="61"/>
        <end position="82"/>
    </location>
</feature>
<protein>
    <recommendedName>
        <fullName evidence="5">Mid2 domain-containing protein</fullName>
    </recommendedName>
</protein>
<gene>
    <name evidence="3" type="ORF">M421DRAFT_385139</name>
</gene>
<dbReference type="EMBL" id="ML978964">
    <property type="protein sequence ID" value="KAF1930119.1"/>
    <property type="molecule type" value="Genomic_DNA"/>
</dbReference>
<proteinExistence type="predicted"/>
<dbReference type="RefSeq" id="XP_033450367.1">
    <property type="nucleotide sequence ID" value="XM_033589901.1"/>
</dbReference>
<evidence type="ECO:0000313" key="3">
    <source>
        <dbReference type="EMBL" id="KAF1930119.1"/>
    </source>
</evidence>
<keyword evidence="4" id="KW-1185">Reference proteome</keyword>